<evidence type="ECO:0000256" key="1">
    <source>
        <dbReference type="SAM" id="MobiDB-lite"/>
    </source>
</evidence>
<keyword evidence="4" id="KW-1185">Reference proteome</keyword>
<reference evidence="3" key="1">
    <citation type="submission" date="2020-11" db="EMBL/GenBank/DDBJ databases">
        <authorList>
            <person name="Whiteford S."/>
        </authorList>
    </citation>
    <scope>NUCLEOTIDE SEQUENCE</scope>
</reference>
<dbReference type="InterPro" id="IPR043502">
    <property type="entry name" value="DNA/RNA_pol_sf"/>
</dbReference>
<dbReference type="AlphaFoldDB" id="A0A8S4FK20"/>
<dbReference type="GO" id="GO:0071897">
    <property type="term" value="P:DNA biosynthetic process"/>
    <property type="evidence" value="ECO:0007669"/>
    <property type="project" value="UniProtKB-ARBA"/>
</dbReference>
<accession>A0A8S4FK20</accession>
<feature type="region of interest" description="Disordered" evidence="1">
    <location>
        <begin position="93"/>
        <end position="138"/>
    </location>
</feature>
<dbReference type="SUPFAM" id="SSF56672">
    <property type="entry name" value="DNA/RNA polymerases"/>
    <property type="match status" value="1"/>
</dbReference>
<proteinExistence type="predicted"/>
<evidence type="ECO:0000259" key="2">
    <source>
        <dbReference type="PROSITE" id="PS50878"/>
    </source>
</evidence>
<comment type="caution">
    <text evidence="3">The sequence shown here is derived from an EMBL/GenBank/DDBJ whole genome shotgun (WGS) entry which is preliminary data.</text>
</comment>
<name>A0A8S4FK20_PLUXY</name>
<dbReference type="PROSITE" id="PS50878">
    <property type="entry name" value="RT_POL"/>
    <property type="match status" value="1"/>
</dbReference>
<dbReference type="InterPro" id="IPR000477">
    <property type="entry name" value="RT_dom"/>
</dbReference>
<evidence type="ECO:0000313" key="3">
    <source>
        <dbReference type="EMBL" id="CAG9128665.1"/>
    </source>
</evidence>
<sequence length="1063" mass="121047">MVEIRNELSALKVQCSEILPLKQEVLKLREEIGNMPKEILELRQELTLSKEKVLESQSSSLQNLPPPSSSTYAAKLSKYAPNTTKQVTVIDKTQTADARDDSRVQPPPPAQRQSRSDATNDGATKLARPIGNIEEGWSTVRNSKRKSFTEVKKGGNREISQIKGTEKNKYLHVWKLRKSTTEKELFDYVRSLNIIQGDFKVHKVKTKTERDYGSFLLTVPESSYDKLCDPMSNRLTNCNNHMLDLVLCSGGLGECVSVGEGAPLVPVDPQHPPLEVTVRAPPAAAQRPPPPLATRSPSDLDDCVPRKKRPLVNSRYSYPEWYTPDIIRDIKLKAKLHKRYKTSKSTCDYEAFARCRAKVKEMIESAYNEYRHRVEKHLTEDPKAFWNYVKSKRGSRNRTKIVKDGIVLAEEQCADEFARYFHSVYKTENPNLDVEAAVAAAGGGNAAARVQLQRLQRRDVCAALARLPPKRSAGPDGIPAFLFKDCSYALSDPLLHIYNVCLQRMEYPEKWKLSRVIPVPKGAASSSVDGYRPVAVLSTPAKVFESAVQKSLLVQVQSQLSDVQHGFRPGHSTTSNLLNYMCQVLPEVDGGGQVDAAYFDFRKAFDLVDNDVLLSKLASVGCTPHLLQFFASYMRNRRQYVEYGSHQSEPYFTRSGVSQGSNLGPLEFILMINDLPSVVRNASCLLFADDLKLFLPIRDATDCIRLQQDIDRVVEWSLENKLQFNTAKCLIITFSRARPPLHHGYAVENVPMKRVTEVRDLGVHLTAELTFRDHITNICKKAFRNLGFVLRQVQGFININAIVALYNALVRSNLEFNAVIWAPHEMKYHLMLERIQNKFIRFLYLRQYGVYPFYPLMYPTQFILGMVGYNELRVRREVTLLCYIFKIMNGKLSNSEVLSRIGMNVPDRYVERRRRPRLLAAPAARTHLLGRAPLTRALHTLNIIAEHIDLFSCSLSEFTRTALYTKHTETISSLQTTIHSLEDQLNSQEQFNLRNEIEICGLLETEKNKKNMPYCGFIPNAQLIFRSNSQAVDYQNDMNKANFNYVFVNVIYHRFKLPFHLVH</sequence>
<gene>
    <name evidence="3" type="ORF">PLXY2_LOCUS9222</name>
</gene>
<protein>
    <submittedName>
        <fullName evidence="3">(diamondback moth) hypothetical protein</fullName>
    </submittedName>
</protein>
<feature type="region of interest" description="Disordered" evidence="1">
    <location>
        <begin position="280"/>
        <end position="304"/>
    </location>
</feature>
<organism evidence="3 4">
    <name type="scientific">Plutella xylostella</name>
    <name type="common">Diamondback moth</name>
    <name type="synonym">Plutella maculipennis</name>
    <dbReference type="NCBI Taxonomy" id="51655"/>
    <lineage>
        <taxon>Eukaryota</taxon>
        <taxon>Metazoa</taxon>
        <taxon>Ecdysozoa</taxon>
        <taxon>Arthropoda</taxon>
        <taxon>Hexapoda</taxon>
        <taxon>Insecta</taxon>
        <taxon>Pterygota</taxon>
        <taxon>Neoptera</taxon>
        <taxon>Endopterygota</taxon>
        <taxon>Lepidoptera</taxon>
        <taxon>Glossata</taxon>
        <taxon>Ditrysia</taxon>
        <taxon>Yponomeutoidea</taxon>
        <taxon>Plutellidae</taxon>
        <taxon>Plutella</taxon>
    </lineage>
</organism>
<dbReference type="CDD" id="cd01650">
    <property type="entry name" value="RT_nLTR_like"/>
    <property type="match status" value="1"/>
</dbReference>
<evidence type="ECO:0000313" key="4">
    <source>
        <dbReference type="Proteomes" id="UP000653454"/>
    </source>
</evidence>
<dbReference type="Pfam" id="PF00078">
    <property type="entry name" value="RVT_1"/>
    <property type="match status" value="1"/>
</dbReference>
<dbReference type="Proteomes" id="UP000653454">
    <property type="component" value="Unassembled WGS sequence"/>
</dbReference>
<dbReference type="EMBL" id="CAJHNJ030000036">
    <property type="protein sequence ID" value="CAG9128665.1"/>
    <property type="molecule type" value="Genomic_DNA"/>
</dbReference>
<dbReference type="PANTHER" id="PTHR33332">
    <property type="entry name" value="REVERSE TRANSCRIPTASE DOMAIN-CONTAINING PROTEIN"/>
    <property type="match status" value="1"/>
</dbReference>
<feature type="domain" description="Reverse transcriptase" evidence="2">
    <location>
        <begin position="500"/>
        <end position="747"/>
    </location>
</feature>